<organism evidence="8 9">
    <name type="scientific">Hirsutella rhossiliensis</name>
    <dbReference type="NCBI Taxonomy" id="111463"/>
    <lineage>
        <taxon>Eukaryota</taxon>
        <taxon>Fungi</taxon>
        <taxon>Dikarya</taxon>
        <taxon>Ascomycota</taxon>
        <taxon>Pezizomycotina</taxon>
        <taxon>Sordariomycetes</taxon>
        <taxon>Hypocreomycetidae</taxon>
        <taxon>Hypocreales</taxon>
        <taxon>Ophiocordycipitaceae</taxon>
        <taxon>Hirsutella</taxon>
    </lineage>
</organism>
<sequence>MHSVAILSALLAVGTSLVSAATTCTDDIKITQATPVIDCDVVDADITVDENLSGSLVIEGPKQLKKDFTISNATKLIGISSSSINSVGGTLKLDGLQLLSTFNMMSLKSVNTLQLINLPQLGGMTLGTEGVTKASAIIIADTFISDLSGLNIAQADTIDISNNAKLTMFNSVLVNVTKTLKLTNNGNNMQVNMSLLESAGDVQFRQVKSFDAPILSEVESIKFNDSPELLSVSANNLTEISSSLTFINNKKLSKLSFKQLKTIKGDMTIQNNTALKELDGFPKLETVGNILLRGNFEDVKIDNLKDVKGSATASSTTDISTFCNFFGKLKTDGAIRGKQSCTSNNKNANEGGSGGQSGTNQEKDAAGIVSVNMALLGLAVFAGFAQML</sequence>
<evidence type="ECO:0000256" key="5">
    <source>
        <dbReference type="ARBA" id="ARBA00023180"/>
    </source>
</evidence>
<gene>
    <name evidence="8" type="ORF">HRG_09228</name>
</gene>
<dbReference type="PANTHER" id="PTHR31018:SF3">
    <property type="entry name" value="RECEPTOR PROTEIN-TYROSINE KINASE"/>
    <property type="match status" value="1"/>
</dbReference>
<dbReference type="Proteomes" id="UP000824596">
    <property type="component" value="Unassembled WGS sequence"/>
</dbReference>
<dbReference type="InterPro" id="IPR051648">
    <property type="entry name" value="CWI-Assembly_Regulator"/>
</dbReference>
<feature type="signal peptide" evidence="7">
    <location>
        <begin position="1"/>
        <end position="20"/>
    </location>
</feature>
<reference evidence="8" key="1">
    <citation type="submission" date="2021-09" db="EMBL/GenBank/DDBJ databases">
        <title>A high-quality genome of the endoparasitic fungus Hirsutella rhossiliensis with a comparison of Hirsutella genomes reveals transposable elements contributing to genome size variation.</title>
        <authorList>
            <person name="Lin R."/>
            <person name="Jiao Y."/>
            <person name="Sun X."/>
            <person name="Ling J."/>
            <person name="Xie B."/>
            <person name="Cheng X."/>
        </authorList>
    </citation>
    <scope>NUCLEOTIDE SEQUENCE</scope>
    <source>
        <strain evidence="8">HR02</strain>
    </source>
</reference>
<keyword evidence="9" id="KW-1185">Reference proteome</keyword>
<dbReference type="GeneID" id="68358357"/>
<dbReference type="SUPFAM" id="SSF52058">
    <property type="entry name" value="L domain-like"/>
    <property type="match status" value="1"/>
</dbReference>
<proteinExistence type="predicted"/>
<dbReference type="Gene3D" id="3.80.20.20">
    <property type="entry name" value="Receptor L-domain"/>
    <property type="match status" value="1"/>
</dbReference>
<dbReference type="RefSeq" id="XP_044716959.1">
    <property type="nucleotide sequence ID" value="XM_044867699.1"/>
</dbReference>
<keyword evidence="2" id="KW-0134">Cell wall</keyword>
<evidence type="ECO:0000256" key="2">
    <source>
        <dbReference type="ARBA" id="ARBA00022512"/>
    </source>
</evidence>
<protein>
    <submittedName>
        <fullName evidence="8">ECM33-like protein</fullName>
    </submittedName>
</protein>
<dbReference type="InterPro" id="IPR036941">
    <property type="entry name" value="Rcpt_L-dom_sf"/>
</dbReference>
<evidence type="ECO:0000256" key="6">
    <source>
        <dbReference type="SAM" id="MobiDB-lite"/>
    </source>
</evidence>
<evidence type="ECO:0000256" key="3">
    <source>
        <dbReference type="ARBA" id="ARBA00022525"/>
    </source>
</evidence>
<accession>A0A9P8SE96</accession>
<feature type="region of interest" description="Disordered" evidence="6">
    <location>
        <begin position="341"/>
        <end position="361"/>
    </location>
</feature>
<feature type="chain" id="PRO_5040262698" evidence="7">
    <location>
        <begin position="21"/>
        <end position="388"/>
    </location>
</feature>
<dbReference type="GO" id="GO:0005886">
    <property type="term" value="C:plasma membrane"/>
    <property type="evidence" value="ECO:0007669"/>
    <property type="project" value="TreeGrafter"/>
</dbReference>
<keyword evidence="5" id="KW-0325">Glycoprotein</keyword>
<comment type="caution">
    <text evidence="8">The sequence shown here is derived from an EMBL/GenBank/DDBJ whole genome shotgun (WGS) entry which is preliminary data.</text>
</comment>
<dbReference type="GO" id="GO:0031505">
    <property type="term" value="P:fungal-type cell wall organization"/>
    <property type="evidence" value="ECO:0007669"/>
    <property type="project" value="TreeGrafter"/>
</dbReference>
<dbReference type="GO" id="GO:0009277">
    <property type="term" value="C:fungal-type cell wall"/>
    <property type="evidence" value="ECO:0007669"/>
    <property type="project" value="TreeGrafter"/>
</dbReference>
<comment type="subcellular location">
    <subcellularLocation>
        <location evidence="1">Secreted</location>
        <location evidence="1">Cell wall</location>
    </subcellularLocation>
</comment>
<evidence type="ECO:0000256" key="1">
    <source>
        <dbReference type="ARBA" id="ARBA00004191"/>
    </source>
</evidence>
<evidence type="ECO:0000313" key="8">
    <source>
        <dbReference type="EMBL" id="KAH0959446.1"/>
    </source>
</evidence>
<name>A0A9P8SE96_9HYPO</name>
<evidence type="ECO:0000313" key="9">
    <source>
        <dbReference type="Proteomes" id="UP000824596"/>
    </source>
</evidence>
<dbReference type="AlphaFoldDB" id="A0A9P8SE96"/>
<dbReference type="PANTHER" id="PTHR31018">
    <property type="entry name" value="SPORULATION-SPECIFIC PROTEIN-RELATED"/>
    <property type="match status" value="1"/>
</dbReference>
<dbReference type="GO" id="GO:0009986">
    <property type="term" value="C:cell surface"/>
    <property type="evidence" value="ECO:0007669"/>
    <property type="project" value="TreeGrafter"/>
</dbReference>
<dbReference type="OrthoDB" id="536881at2759"/>
<feature type="compositionally biased region" description="Polar residues" evidence="6">
    <location>
        <begin position="341"/>
        <end position="350"/>
    </location>
</feature>
<evidence type="ECO:0000256" key="7">
    <source>
        <dbReference type="SAM" id="SignalP"/>
    </source>
</evidence>
<keyword evidence="3" id="KW-0964">Secreted</keyword>
<dbReference type="EMBL" id="JAIZPD010000012">
    <property type="protein sequence ID" value="KAH0959446.1"/>
    <property type="molecule type" value="Genomic_DNA"/>
</dbReference>
<keyword evidence="4 7" id="KW-0732">Signal</keyword>
<evidence type="ECO:0000256" key="4">
    <source>
        <dbReference type="ARBA" id="ARBA00022729"/>
    </source>
</evidence>